<organism evidence="5">
    <name type="scientific">Amphora coffeiformis</name>
    <dbReference type="NCBI Taxonomy" id="265554"/>
    <lineage>
        <taxon>Eukaryota</taxon>
        <taxon>Sar</taxon>
        <taxon>Stramenopiles</taxon>
        <taxon>Ochrophyta</taxon>
        <taxon>Bacillariophyta</taxon>
        <taxon>Bacillariophyceae</taxon>
        <taxon>Bacillariophycidae</taxon>
        <taxon>Thalassiophysales</taxon>
        <taxon>Catenulaceae</taxon>
        <taxon>Amphora</taxon>
    </lineage>
</organism>
<dbReference type="PANTHER" id="PTHR24171">
    <property type="entry name" value="ANKYRIN REPEAT DOMAIN-CONTAINING PROTEIN 39-RELATED"/>
    <property type="match status" value="1"/>
</dbReference>
<dbReference type="SMART" id="SM00248">
    <property type="entry name" value="ANK"/>
    <property type="match status" value="3"/>
</dbReference>
<evidence type="ECO:0000256" key="3">
    <source>
        <dbReference type="PROSITE-ProRule" id="PRU00023"/>
    </source>
</evidence>
<dbReference type="InterPro" id="IPR036770">
    <property type="entry name" value="Ankyrin_rpt-contain_sf"/>
</dbReference>
<dbReference type="InterPro" id="IPR002110">
    <property type="entry name" value="Ankyrin_rpt"/>
</dbReference>
<dbReference type="Pfam" id="PF12796">
    <property type="entry name" value="Ank_2"/>
    <property type="match status" value="1"/>
</dbReference>
<proteinExistence type="predicted"/>
<dbReference type="AlphaFoldDB" id="A0A7S3P668"/>
<feature type="repeat" description="ANK" evidence="3">
    <location>
        <begin position="403"/>
        <end position="435"/>
    </location>
</feature>
<evidence type="ECO:0000256" key="4">
    <source>
        <dbReference type="SAM" id="SignalP"/>
    </source>
</evidence>
<gene>
    <name evidence="5" type="ORF">ACOF00016_LOCUS7602</name>
</gene>
<sequence length="473" mass="53099">MLLSQPMKVLLTLGSLTASAVVSAQGVEYGVDVSFPMHHATTSDNYAWLPHNLDPSIPTPEEYKDKPIQPLGDRQSFYNEFLDGCVDHFGKKAGQRCISTEADRIEMSLRQPQSMQNYTKMGFKKVRAPAELWNLIEEFWRKNKDNRKLEQWGQGNTYTNNWASPTYMVSVEDTGLRGGGSKLKQAIWDEAEDTISMWTEQLLTQCSLYGIRVYTTGAVLSPHVDRLPLVSSAIINVAQDLDEPWPLEVIGHDGKAYNVTMEPGDMVLYESHSVIHGRPYPLKGRFMANIFVHFEPTGHSMRHAGIVVPEDHHEVKFKESLEKGLSGHEHDHDGLPPYIIPGTPEEQHYRQMHPGGYKKVSGRNPSFATGSTAAHFAAQQGHLDELKSHIHNDKNIINHKDENGWTPLHEAVRGGHVEVVRYLIEQGAEVNARTGTQGEGGTALWWAKQIHDDEHDIVNFLTDYGALDMGPEL</sequence>
<keyword evidence="4" id="KW-0732">Signal</keyword>
<feature type="signal peptide" evidence="4">
    <location>
        <begin position="1"/>
        <end position="24"/>
    </location>
</feature>
<name>A0A7S3P668_9STRA</name>
<dbReference type="SUPFAM" id="SSF48403">
    <property type="entry name" value="Ankyrin repeat"/>
    <property type="match status" value="1"/>
</dbReference>
<evidence type="ECO:0000256" key="2">
    <source>
        <dbReference type="ARBA" id="ARBA00023043"/>
    </source>
</evidence>
<evidence type="ECO:0000256" key="1">
    <source>
        <dbReference type="ARBA" id="ARBA00022737"/>
    </source>
</evidence>
<evidence type="ECO:0000313" key="5">
    <source>
        <dbReference type="EMBL" id="CAE0410051.1"/>
    </source>
</evidence>
<dbReference type="PRINTS" id="PR01415">
    <property type="entry name" value="ANKYRIN"/>
</dbReference>
<reference evidence="5" key="1">
    <citation type="submission" date="2021-01" db="EMBL/GenBank/DDBJ databases">
        <authorList>
            <person name="Corre E."/>
            <person name="Pelletier E."/>
            <person name="Niang G."/>
            <person name="Scheremetjew M."/>
            <person name="Finn R."/>
            <person name="Kale V."/>
            <person name="Holt S."/>
            <person name="Cochrane G."/>
            <person name="Meng A."/>
            <person name="Brown T."/>
            <person name="Cohen L."/>
        </authorList>
    </citation>
    <scope>NUCLEOTIDE SEQUENCE</scope>
    <source>
        <strain evidence="5">CCMP127</strain>
    </source>
</reference>
<dbReference type="Gene3D" id="1.25.40.20">
    <property type="entry name" value="Ankyrin repeat-containing domain"/>
    <property type="match status" value="1"/>
</dbReference>
<protein>
    <submittedName>
        <fullName evidence="5">Uncharacterized protein</fullName>
    </submittedName>
</protein>
<accession>A0A7S3P668</accession>
<dbReference type="PROSITE" id="PS50088">
    <property type="entry name" value="ANK_REPEAT"/>
    <property type="match status" value="1"/>
</dbReference>
<keyword evidence="1" id="KW-0677">Repeat</keyword>
<feature type="chain" id="PRO_5031096401" evidence="4">
    <location>
        <begin position="25"/>
        <end position="473"/>
    </location>
</feature>
<keyword evidence="2 3" id="KW-0040">ANK repeat</keyword>
<dbReference type="PANTHER" id="PTHR24171:SF9">
    <property type="entry name" value="ANKYRIN REPEAT DOMAIN-CONTAINING PROTEIN 39"/>
    <property type="match status" value="1"/>
</dbReference>
<dbReference type="PROSITE" id="PS50297">
    <property type="entry name" value="ANK_REP_REGION"/>
    <property type="match status" value="1"/>
</dbReference>
<dbReference type="EMBL" id="HBIM01008974">
    <property type="protein sequence ID" value="CAE0410051.1"/>
    <property type="molecule type" value="Transcribed_RNA"/>
</dbReference>